<sequence>MNDETGKKFPFLYSRQHNGGKASSSVSTGYTGNSGMRPCLLRLRPSPKQRFIRGNFSAYVYRQLSVILAPVPRTLKLAGDGEIWHHWQCARSLPPLPTLLEFSFAGTRIFYRLCSGFALPCRFHSG</sequence>
<feature type="compositionally biased region" description="Polar residues" evidence="1">
    <location>
        <begin position="15"/>
        <end position="34"/>
    </location>
</feature>
<reference evidence="2 3" key="1">
    <citation type="submission" date="2019-04" db="EMBL/GenBank/DDBJ databases">
        <title>Complete genome sequence of Agrobacterium tumefaciens CFBP7129.</title>
        <authorList>
            <person name="Haryono M."/>
            <person name="Lin Y.-C."/>
            <person name="Lai E.-M."/>
            <person name="Kuo C.-H."/>
        </authorList>
    </citation>
    <scope>NUCLEOTIDE SEQUENCE [LARGE SCALE GENOMIC DNA]</scope>
    <source>
        <strain evidence="2 3">CFBP7129</strain>
    </source>
</reference>
<organism evidence="2 3">
    <name type="scientific">Agrobacterium tumefaciens</name>
    <dbReference type="NCBI Taxonomy" id="358"/>
    <lineage>
        <taxon>Bacteria</taxon>
        <taxon>Pseudomonadati</taxon>
        <taxon>Pseudomonadota</taxon>
        <taxon>Alphaproteobacteria</taxon>
        <taxon>Hyphomicrobiales</taxon>
        <taxon>Rhizobiaceae</taxon>
        <taxon>Rhizobium/Agrobacterium group</taxon>
        <taxon>Agrobacterium</taxon>
        <taxon>Agrobacterium tumefaciens complex</taxon>
    </lineage>
</organism>
<protein>
    <submittedName>
        <fullName evidence="2">Uncharacterized protein</fullName>
    </submittedName>
</protein>
<proteinExistence type="predicted"/>
<evidence type="ECO:0000256" key="1">
    <source>
        <dbReference type="SAM" id="MobiDB-lite"/>
    </source>
</evidence>
<dbReference type="AlphaFoldDB" id="A0A4D7YJ99"/>
<feature type="region of interest" description="Disordered" evidence="1">
    <location>
        <begin position="13"/>
        <end position="34"/>
    </location>
</feature>
<accession>A0A4D7YJ99</accession>
<dbReference type="EMBL" id="CP039922">
    <property type="protein sequence ID" value="QCL93976.1"/>
    <property type="molecule type" value="Genomic_DNA"/>
</dbReference>
<name>A0A4D7YJ99_AGRTU</name>
<dbReference type="Proteomes" id="UP000298649">
    <property type="component" value="Chromosome circular"/>
</dbReference>
<gene>
    <name evidence="2" type="ORF">CFBP7129_07055</name>
</gene>
<evidence type="ECO:0000313" key="3">
    <source>
        <dbReference type="Proteomes" id="UP000298649"/>
    </source>
</evidence>
<evidence type="ECO:0000313" key="2">
    <source>
        <dbReference type="EMBL" id="QCL93976.1"/>
    </source>
</evidence>